<reference evidence="2" key="1">
    <citation type="submission" date="2019-08" db="EMBL/GenBank/DDBJ databases">
        <title>The improved chromosome-level genome for the pearl oyster Pinctada fucata martensii using PacBio sequencing and Hi-C.</title>
        <authorList>
            <person name="Zheng Z."/>
        </authorList>
    </citation>
    <scope>NUCLEOTIDE SEQUENCE</scope>
    <source>
        <strain evidence="2">ZZ-2019</strain>
        <tissue evidence="2">Adductor muscle</tissue>
    </source>
</reference>
<accession>A0AA89BSZ7</accession>
<dbReference type="Proteomes" id="UP001186944">
    <property type="component" value="Unassembled WGS sequence"/>
</dbReference>
<dbReference type="AlphaFoldDB" id="A0AA89BSZ7"/>
<keyword evidence="3" id="KW-1185">Reference proteome</keyword>
<feature type="region of interest" description="Disordered" evidence="1">
    <location>
        <begin position="1"/>
        <end position="63"/>
    </location>
</feature>
<dbReference type="EMBL" id="VSWD01000009">
    <property type="protein sequence ID" value="KAK3093205.1"/>
    <property type="molecule type" value="Genomic_DNA"/>
</dbReference>
<evidence type="ECO:0000313" key="2">
    <source>
        <dbReference type="EMBL" id="KAK3093205.1"/>
    </source>
</evidence>
<gene>
    <name evidence="2" type="ORF">FSP39_012621</name>
</gene>
<proteinExistence type="predicted"/>
<comment type="caution">
    <text evidence="2">The sequence shown here is derived from an EMBL/GenBank/DDBJ whole genome shotgun (WGS) entry which is preliminary data.</text>
</comment>
<evidence type="ECO:0000256" key="1">
    <source>
        <dbReference type="SAM" id="MobiDB-lite"/>
    </source>
</evidence>
<name>A0AA89BSZ7_PINIB</name>
<feature type="compositionally biased region" description="Polar residues" evidence="1">
    <location>
        <begin position="1"/>
        <end position="16"/>
    </location>
</feature>
<organism evidence="2 3">
    <name type="scientific">Pinctada imbricata</name>
    <name type="common">Atlantic pearl-oyster</name>
    <name type="synonym">Pinctada martensii</name>
    <dbReference type="NCBI Taxonomy" id="66713"/>
    <lineage>
        <taxon>Eukaryota</taxon>
        <taxon>Metazoa</taxon>
        <taxon>Spiralia</taxon>
        <taxon>Lophotrochozoa</taxon>
        <taxon>Mollusca</taxon>
        <taxon>Bivalvia</taxon>
        <taxon>Autobranchia</taxon>
        <taxon>Pteriomorphia</taxon>
        <taxon>Pterioida</taxon>
        <taxon>Pterioidea</taxon>
        <taxon>Pteriidae</taxon>
        <taxon>Pinctada</taxon>
    </lineage>
</organism>
<evidence type="ECO:0000313" key="3">
    <source>
        <dbReference type="Proteomes" id="UP001186944"/>
    </source>
</evidence>
<sequence>MGCGSSRVNPDGNNEAVTPRPMPAERAQKPRAANGHIGNGNTKKKTIEDSNANRSDVATNNPVPKSIVFNVDLDGKETDSLVLKHPPLKLKKLAPLNLPTLTAEELVEKQKLADEKREKVCLYTSGISIFK</sequence>
<protein>
    <submittedName>
        <fullName evidence="2">Uncharacterized protein</fullName>
    </submittedName>
</protein>
<feature type="compositionally biased region" description="Polar residues" evidence="1">
    <location>
        <begin position="49"/>
        <end position="63"/>
    </location>
</feature>